<feature type="transmembrane region" description="Helical" evidence="1">
    <location>
        <begin position="216"/>
        <end position="235"/>
    </location>
</feature>
<keyword evidence="1" id="KW-1133">Transmembrane helix</keyword>
<evidence type="ECO:0000313" key="3">
    <source>
        <dbReference type="Proteomes" id="UP000467322"/>
    </source>
</evidence>
<feature type="transmembrane region" description="Helical" evidence="1">
    <location>
        <begin position="178"/>
        <end position="204"/>
    </location>
</feature>
<protein>
    <submittedName>
        <fullName evidence="2">AbrB family transcriptional regulator</fullName>
    </submittedName>
</protein>
<accession>A0A845LYG2</accession>
<reference evidence="2 3" key="1">
    <citation type="submission" date="2019-12" db="EMBL/GenBank/DDBJ databases">
        <title>Maritimibacter sp. nov. sp. isolated from sea sand.</title>
        <authorList>
            <person name="Kim J."/>
            <person name="Jeong S.E."/>
            <person name="Jung H.S."/>
            <person name="Jeon C.O."/>
        </authorList>
    </citation>
    <scope>NUCLEOTIDE SEQUENCE [LARGE SCALE GENOMIC DNA]</scope>
    <source>
        <strain evidence="2 3">DP07</strain>
    </source>
</reference>
<feature type="transmembrane region" description="Helical" evidence="1">
    <location>
        <begin position="62"/>
        <end position="80"/>
    </location>
</feature>
<dbReference type="GO" id="GO:0010468">
    <property type="term" value="P:regulation of gene expression"/>
    <property type="evidence" value="ECO:0007669"/>
    <property type="project" value="InterPro"/>
</dbReference>
<dbReference type="Pfam" id="PF05145">
    <property type="entry name" value="AbrB"/>
    <property type="match status" value="1"/>
</dbReference>
<name>A0A845LYG2_9RHOB</name>
<dbReference type="PANTHER" id="PTHR38457:SF1">
    <property type="entry name" value="REGULATOR ABRB-RELATED"/>
    <property type="match status" value="1"/>
</dbReference>
<feature type="transmembrane region" description="Helical" evidence="1">
    <location>
        <begin position="315"/>
        <end position="339"/>
    </location>
</feature>
<dbReference type="PIRSF" id="PIRSF038991">
    <property type="entry name" value="Protein_AbrB"/>
    <property type="match status" value="1"/>
</dbReference>
<feature type="transmembrane region" description="Helical" evidence="1">
    <location>
        <begin position="155"/>
        <end position="172"/>
    </location>
</feature>
<feature type="transmembrane region" description="Helical" evidence="1">
    <location>
        <begin position="241"/>
        <end position="259"/>
    </location>
</feature>
<sequence length="353" mass="36904">MKFPPLRFNLFTLLLLALGAGAGFLFSWIGTPLPFMLGALAVSAVAAMGFSRHFPAGYTYPLPFRQLFVGVIGVMIGAQVSPELLSLIPTLWISIPAVLLFVVLAHGLNFLLFRRLGRFDRATAFYAGSPGGLLEAIAFGEEAGADIRLLTIMQFLRIIVVVAILPFAISIYEGTPVGSAAGLAVVGGSAGILDVGLVLLFSVVGVRLGTLARVPAAQLVGPLFVVGLGSAFGLIDLAIPPWLIGLAQIVVGISLGLRFSGITRRMLMSGLGLAVLSGAMMLGLGAALSVGVARLTGFDIETLIICFAPGGVTEMSLVALSLAISPTFVTLHHLVRILATVFELGIVRRLGWI</sequence>
<feature type="transmembrane region" description="Helical" evidence="1">
    <location>
        <begin position="32"/>
        <end position="50"/>
    </location>
</feature>
<dbReference type="NCBIfam" id="TIGR03082">
    <property type="entry name" value="Gneg_AbrB_dup"/>
    <property type="match status" value="2"/>
</dbReference>
<gene>
    <name evidence="2" type="ORF">GQE99_07250</name>
</gene>
<dbReference type="InterPro" id="IPR017516">
    <property type="entry name" value="AbrB_dup"/>
</dbReference>
<evidence type="ECO:0000313" key="2">
    <source>
        <dbReference type="EMBL" id="MZR12815.1"/>
    </source>
</evidence>
<keyword evidence="1" id="KW-0812">Transmembrane</keyword>
<feature type="transmembrane region" description="Helical" evidence="1">
    <location>
        <begin position="271"/>
        <end position="295"/>
    </location>
</feature>
<organism evidence="2 3">
    <name type="scientific">Maritimibacter harenae</name>
    <dbReference type="NCBI Taxonomy" id="2606218"/>
    <lineage>
        <taxon>Bacteria</taxon>
        <taxon>Pseudomonadati</taxon>
        <taxon>Pseudomonadota</taxon>
        <taxon>Alphaproteobacteria</taxon>
        <taxon>Rhodobacterales</taxon>
        <taxon>Roseobacteraceae</taxon>
        <taxon>Maritimibacter</taxon>
    </lineage>
</organism>
<feature type="transmembrane region" description="Helical" evidence="1">
    <location>
        <begin position="92"/>
        <end position="113"/>
    </location>
</feature>
<dbReference type="RefSeq" id="WP_161350941.1">
    <property type="nucleotide sequence ID" value="NZ_WTUX01000011.1"/>
</dbReference>
<proteinExistence type="predicted"/>
<keyword evidence="1" id="KW-0472">Membrane</keyword>
<keyword evidence="3" id="KW-1185">Reference proteome</keyword>
<dbReference type="Proteomes" id="UP000467322">
    <property type="component" value="Unassembled WGS sequence"/>
</dbReference>
<dbReference type="InterPro" id="IPR007820">
    <property type="entry name" value="AbrB_fam"/>
</dbReference>
<evidence type="ECO:0000256" key="1">
    <source>
        <dbReference type="SAM" id="Phobius"/>
    </source>
</evidence>
<dbReference type="EMBL" id="WTUX01000011">
    <property type="protein sequence ID" value="MZR12815.1"/>
    <property type="molecule type" value="Genomic_DNA"/>
</dbReference>
<dbReference type="PANTHER" id="PTHR38457">
    <property type="entry name" value="REGULATOR ABRB-RELATED"/>
    <property type="match status" value="1"/>
</dbReference>
<dbReference type="GO" id="GO:0016020">
    <property type="term" value="C:membrane"/>
    <property type="evidence" value="ECO:0007669"/>
    <property type="project" value="InterPro"/>
</dbReference>
<comment type="caution">
    <text evidence="2">The sequence shown here is derived from an EMBL/GenBank/DDBJ whole genome shotgun (WGS) entry which is preliminary data.</text>
</comment>
<dbReference type="AlphaFoldDB" id="A0A845LYG2"/>